<reference evidence="5 6" key="1">
    <citation type="submission" date="2013-08" db="EMBL/GenBank/DDBJ databases">
        <authorList>
            <person name="Huang J."/>
            <person name="Wang G."/>
        </authorList>
    </citation>
    <scope>NUCLEOTIDE SEQUENCE [LARGE SCALE GENOMIC DNA]</scope>
    <source>
        <strain evidence="5 6">JSM 076056</strain>
    </source>
</reference>
<dbReference type="PANTHER" id="PTHR42832:SF3">
    <property type="entry name" value="L-GLUTAMINE--4-(METHYLSULFANYL)-2-OXOBUTANOATE AMINOTRANSFERASE"/>
    <property type="match status" value="1"/>
</dbReference>
<dbReference type="Gene3D" id="3.40.640.10">
    <property type="entry name" value="Type I PLP-dependent aspartate aminotransferase-like (Major domain)"/>
    <property type="match status" value="1"/>
</dbReference>
<dbReference type="NCBIfam" id="NF005977">
    <property type="entry name" value="PRK08068.1"/>
    <property type="match status" value="1"/>
</dbReference>
<dbReference type="InterPro" id="IPR004839">
    <property type="entry name" value="Aminotransferase_I/II_large"/>
</dbReference>
<dbReference type="InterPro" id="IPR015421">
    <property type="entry name" value="PyrdxlP-dep_Trfase_major"/>
</dbReference>
<dbReference type="OrthoDB" id="9802328at2"/>
<name>A0A0A5GFI7_9BACI</name>
<dbReference type="AlphaFoldDB" id="A0A0A5GFI7"/>
<evidence type="ECO:0000256" key="3">
    <source>
        <dbReference type="ARBA" id="ARBA00022679"/>
    </source>
</evidence>
<dbReference type="STRING" id="1385510.GCA_000425205_00579"/>
<keyword evidence="3 5" id="KW-0808">Transferase</keyword>
<dbReference type="CDD" id="cd00609">
    <property type="entry name" value="AAT_like"/>
    <property type="match status" value="1"/>
</dbReference>
<accession>A0A0A5GFI7</accession>
<dbReference type="Gene3D" id="3.90.1150.10">
    <property type="entry name" value="Aspartate Aminotransferase, domain 1"/>
    <property type="match status" value="1"/>
</dbReference>
<dbReference type="eggNOG" id="COG0436">
    <property type="taxonomic scope" value="Bacteria"/>
</dbReference>
<comment type="caution">
    <text evidence="5">The sequence shown here is derived from an EMBL/GenBank/DDBJ whole genome shotgun (WGS) entry which is preliminary data.</text>
</comment>
<dbReference type="InterPro" id="IPR050881">
    <property type="entry name" value="LL-DAP_aminotransferase"/>
</dbReference>
<keyword evidence="6" id="KW-1185">Reference proteome</keyword>
<dbReference type="GO" id="GO:0008483">
    <property type="term" value="F:transaminase activity"/>
    <property type="evidence" value="ECO:0007669"/>
    <property type="project" value="UniProtKB-KW"/>
</dbReference>
<dbReference type="Pfam" id="PF00155">
    <property type="entry name" value="Aminotran_1_2"/>
    <property type="match status" value="1"/>
</dbReference>
<dbReference type="InterPro" id="IPR015422">
    <property type="entry name" value="PyrdxlP-dep_Trfase_small"/>
</dbReference>
<dbReference type="GO" id="GO:0030170">
    <property type="term" value="F:pyridoxal phosphate binding"/>
    <property type="evidence" value="ECO:0007669"/>
    <property type="project" value="InterPro"/>
</dbReference>
<dbReference type="SUPFAM" id="SSF53383">
    <property type="entry name" value="PLP-dependent transferases"/>
    <property type="match status" value="1"/>
</dbReference>
<protein>
    <submittedName>
        <fullName evidence="5">Diaminopimelate aminotransferase</fullName>
    </submittedName>
</protein>
<proteinExistence type="predicted"/>
<dbReference type="InterPro" id="IPR015424">
    <property type="entry name" value="PyrdxlP-dep_Trfase"/>
</dbReference>
<evidence type="ECO:0000313" key="6">
    <source>
        <dbReference type="Proteomes" id="UP000030528"/>
    </source>
</evidence>
<evidence type="ECO:0000259" key="4">
    <source>
        <dbReference type="Pfam" id="PF00155"/>
    </source>
</evidence>
<dbReference type="EMBL" id="AVPE01000008">
    <property type="protein sequence ID" value="KGX91976.1"/>
    <property type="molecule type" value="Genomic_DNA"/>
</dbReference>
<comment type="cofactor">
    <cofactor evidence="1">
        <name>pyridoxal 5'-phosphate</name>
        <dbReference type="ChEBI" id="CHEBI:597326"/>
    </cofactor>
</comment>
<evidence type="ECO:0000313" key="5">
    <source>
        <dbReference type="EMBL" id="KGX91976.1"/>
    </source>
</evidence>
<evidence type="ECO:0000256" key="2">
    <source>
        <dbReference type="ARBA" id="ARBA00022576"/>
    </source>
</evidence>
<dbReference type="RefSeq" id="WP_026799365.1">
    <property type="nucleotide sequence ID" value="NZ_AULI01000002.1"/>
</dbReference>
<dbReference type="PANTHER" id="PTHR42832">
    <property type="entry name" value="AMINO ACID AMINOTRANSFERASE"/>
    <property type="match status" value="1"/>
</dbReference>
<gene>
    <name evidence="5" type="ORF">N781_02785</name>
</gene>
<feature type="domain" description="Aminotransferase class I/classII large" evidence="4">
    <location>
        <begin position="34"/>
        <end position="384"/>
    </location>
</feature>
<evidence type="ECO:0000256" key="1">
    <source>
        <dbReference type="ARBA" id="ARBA00001933"/>
    </source>
</evidence>
<dbReference type="Proteomes" id="UP000030528">
    <property type="component" value="Unassembled WGS sequence"/>
</dbReference>
<sequence>MKEFQPSSKVRRLPEQFFARLEKQAKDLHATTESVINLGQGNPDQPTPEHIVEALQKGAEDPINHKYAPFTGFQYLKEAVATFYKREYDVTLDPTEEVAILFGGKTGLVEVCECFLDEGDLALVPDPGYPDYLSGVALAGASMHRMPLKHENDYLPDYRAISNETFEKAKLMLLNYPNNPTAGIATPKFFEETVALAEQHDVCVVHDFAYGAIGFDGEKPISFLQTEGSKNVGVEIYTMSKTYNMAGWRIAFAVGNRSVVHAIETFQNHYYCSIFGAIQEAAAAALTGPQDVVQQCVELYEERRDVLVQELHRIGCPIHPSKGSFFAWMPVPEGFTSEGFATELMEKCSVIVAPGNGFGEAGEGFVRIGLLESTERIKEAVNRIAQLNVYGNKVSSN</sequence>
<organism evidence="5 6">
    <name type="scientific">Pontibacillus halophilus JSM 076056 = DSM 19796</name>
    <dbReference type="NCBI Taxonomy" id="1385510"/>
    <lineage>
        <taxon>Bacteria</taxon>
        <taxon>Bacillati</taxon>
        <taxon>Bacillota</taxon>
        <taxon>Bacilli</taxon>
        <taxon>Bacillales</taxon>
        <taxon>Bacillaceae</taxon>
        <taxon>Pontibacillus</taxon>
    </lineage>
</organism>
<keyword evidence="2 5" id="KW-0032">Aminotransferase</keyword>